<evidence type="ECO:0000256" key="13">
    <source>
        <dbReference type="HAMAP-Rule" id="MF_00034"/>
    </source>
</evidence>
<evidence type="ECO:0000256" key="6">
    <source>
        <dbReference type="ARBA" id="ARBA00022763"/>
    </source>
</evidence>
<evidence type="ECO:0000256" key="10">
    <source>
        <dbReference type="ARBA" id="ARBA00023172"/>
    </source>
</evidence>
<evidence type="ECO:0000313" key="16">
    <source>
        <dbReference type="Proteomes" id="UP000516160"/>
    </source>
</evidence>
<dbReference type="GO" id="GO:0006310">
    <property type="term" value="P:DNA recombination"/>
    <property type="evidence" value="ECO:0007669"/>
    <property type="project" value="UniProtKB-UniRule"/>
</dbReference>
<dbReference type="RefSeq" id="WP_213166128.1">
    <property type="nucleotide sequence ID" value="NZ_CP058559.1"/>
</dbReference>
<evidence type="ECO:0000256" key="8">
    <source>
        <dbReference type="ARBA" id="ARBA00022842"/>
    </source>
</evidence>
<dbReference type="GO" id="GO:0000287">
    <property type="term" value="F:magnesium ion binding"/>
    <property type="evidence" value="ECO:0007669"/>
    <property type="project" value="UniProtKB-UniRule"/>
</dbReference>
<dbReference type="InterPro" id="IPR020563">
    <property type="entry name" value="X-over_junc_endoDNase_Mg_BS"/>
</dbReference>
<feature type="binding site" evidence="13">
    <location>
        <position position="7"/>
    </location>
    <ligand>
        <name>Mg(2+)</name>
        <dbReference type="ChEBI" id="CHEBI:18420"/>
        <label>1</label>
    </ligand>
</feature>
<feature type="binding site" evidence="13">
    <location>
        <position position="67"/>
    </location>
    <ligand>
        <name>Mg(2+)</name>
        <dbReference type="ChEBI" id="CHEBI:18420"/>
        <label>2</label>
    </ligand>
</feature>
<comment type="catalytic activity">
    <reaction evidence="12 13">
        <text>Endonucleolytic cleavage at a junction such as a reciprocal single-stranded crossover between two homologous DNA duplexes (Holliday junction).</text>
        <dbReference type="EC" id="3.1.21.10"/>
    </reaction>
</comment>
<dbReference type="InterPro" id="IPR012337">
    <property type="entry name" value="RNaseH-like_sf"/>
</dbReference>
<accession>A0A7G9WAK8</accession>
<proteinExistence type="inferred from homology"/>
<comment type="subcellular location">
    <subcellularLocation>
        <location evidence="13">Cytoplasm</location>
    </subcellularLocation>
</comment>
<dbReference type="HAMAP" id="MF_00034">
    <property type="entry name" value="RuvC"/>
    <property type="match status" value="1"/>
</dbReference>
<dbReference type="KEGG" id="acae:HYG86_13585"/>
<keyword evidence="7 13" id="KW-0378">Hydrolase</keyword>
<reference evidence="15 16" key="1">
    <citation type="submission" date="2020-07" db="EMBL/GenBank/DDBJ databases">
        <title>Alkalicella. sp. LB2 genome.</title>
        <authorList>
            <person name="Postec A."/>
            <person name="Quemeneur M."/>
        </authorList>
    </citation>
    <scope>NUCLEOTIDE SEQUENCE [LARGE SCALE GENOMIC DNA]</scope>
    <source>
        <strain evidence="15 16">LB2</strain>
    </source>
</reference>
<dbReference type="PROSITE" id="PS01321">
    <property type="entry name" value="RUVC"/>
    <property type="match status" value="1"/>
</dbReference>
<feature type="active site" evidence="13">
    <location>
        <position position="67"/>
    </location>
</feature>
<dbReference type="GO" id="GO:0006281">
    <property type="term" value="P:DNA repair"/>
    <property type="evidence" value="ECO:0007669"/>
    <property type="project" value="UniProtKB-UniRule"/>
</dbReference>
<evidence type="ECO:0000256" key="5">
    <source>
        <dbReference type="ARBA" id="ARBA00022759"/>
    </source>
</evidence>
<comment type="function">
    <text evidence="13">The RuvA-RuvB-RuvC complex processes Holliday junction (HJ) DNA during genetic recombination and DNA repair. Endonuclease that resolves HJ intermediates. Cleaves cruciform DNA by making single-stranded nicks across the HJ at symmetrical positions within the homologous arms, yielding a 5'-phosphate and a 3'-hydroxyl group; requires a central core of homology in the junction. The consensus cleavage sequence is 5'-(A/T)TT(C/G)-3'. Cleavage occurs on the 3'-side of the TT dinucleotide at the point of strand exchange. HJ branch migration catalyzed by RuvA-RuvB allows RuvC to scan DNA until it finds its consensus sequence, where it cleaves and resolves the cruciform DNA.</text>
</comment>
<evidence type="ECO:0000256" key="4">
    <source>
        <dbReference type="ARBA" id="ARBA00022723"/>
    </source>
</evidence>
<evidence type="ECO:0000256" key="11">
    <source>
        <dbReference type="ARBA" id="ARBA00023204"/>
    </source>
</evidence>
<comment type="subunit">
    <text evidence="13">Homodimer which binds Holliday junction (HJ) DNA. The HJ becomes 2-fold symmetrical on binding to RuvC with unstacked arms; it has a different conformation from HJ DNA in complex with RuvA. In the full resolvosome a probable DNA-RuvA(4)-RuvB(12)-RuvC(2) complex forms which resolves the HJ.</text>
</comment>
<sequence length="167" mass="18416">MRIMGIDPGLAIVGFGVIDIENRKTKAIDYGTIQTESSICYTDRLLCVANSLKKLLDIYKPDVVAVEELFFNKNTKTAFAVSQARGVILLTVLQEEIPLYEYTPLQVKQGVVGYGRASKQQVQIMVKTLLNLNDIPKPDDAADGLAIAICHRNFSSLNTITQQGVIK</sequence>
<dbReference type="InterPro" id="IPR002176">
    <property type="entry name" value="X-over_junc_endoDNase_RuvC"/>
</dbReference>
<evidence type="ECO:0000256" key="9">
    <source>
        <dbReference type="ARBA" id="ARBA00023125"/>
    </source>
</evidence>
<dbReference type="GO" id="GO:0048476">
    <property type="term" value="C:Holliday junction resolvase complex"/>
    <property type="evidence" value="ECO:0007669"/>
    <property type="project" value="UniProtKB-UniRule"/>
</dbReference>
<dbReference type="FunFam" id="3.30.420.10:FF:000002">
    <property type="entry name" value="Crossover junction endodeoxyribonuclease RuvC"/>
    <property type="match status" value="1"/>
</dbReference>
<evidence type="ECO:0000256" key="1">
    <source>
        <dbReference type="ARBA" id="ARBA00009518"/>
    </source>
</evidence>
<evidence type="ECO:0000256" key="2">
    <source>
        <dbReference type="ARBA" id="ARBA00022490"/>
    </source>
</evidence>
<dbReference type="Gene3D" id="3.30.420.10">
    <property type="entry name" value="Ribonuclease H-like superfamily/Ribonuclease H"/>
    <property type="match status" value="1"/>
</dbReference>
<dbReference type="EMBL" id="CP058559">
    <property type="protein sequence ID" value="QNO15720.1"/>
    <property type="molecule type" value="Genomic_DNA"/>
</dbReference>
<dbReference type="PANTHER" id="PTHR30194">
    <property type="entry name" value="CROSSOVER JUNCTION ENDODEOXYRIBONUCLEASE RUVC"/>
    <property type="match status" value="1"/>
</dbReference>
<evidence type="ECO:0000313" key="15">
    <source>
        <dbReference type="EMBL" id="QNO15720.1"/>
    </source>
</evidence>
<keyword evidence="4 13" id="KW-0479">Metal-binding</keyword>
<dbReference type="CDD" id="cd16962">
    <property type="entry name" value="RuvC"/>
    <property type="match status" value="1"/>
</dbReference>
<dbReference type="NCBIfam" id="TIGR00228">
    <property type="entry name" value="ruvC"/>
    <property type="match status" value="1"/>
</dbReference>
<keyword evidence="3 13" id="KW-0540">Nuclease</keyword>
<keyword evidence="8 13" id="KW-0460">Magnesium</keyword>
<keyword evidence="16" id="KW-1185">Reference proteome</keyword>
<dbReference type="GO" id="GO:0008821">
    <property type="term" value="F:crossover junction DNA endonuclease activity"/>
    <property type="evidence" value="ECO:0007669"/>
    <property type="project" value="UniProtKB-UniRule"/>
</dbReference>
<comment type="similarity">
    <text evidence="1 13">Belongs to the RuvC family.</text>
</comment>
<protein>
    <recommendedName>
        <fullName evidence="13 14">Crossover junction endodeoxyribonuclease RuvC</fullName>
        <ecNumber evidence="13 14">3.1.21.10</ecNumber>
    </recommendedName>
    <alternativeName>
        <fullName evidence="13">Holliday junction nuclease RuvC</fullName>
    </alternativeName>
    <alternativeName>
        <fullName evidence="13">Holliday junction resolvase RuvC</fullName>
    </alternativeName>
</protein>
<keyword evidence="9 13" id="KW-0238">DNA-binding</keyword>
<dbReference type="PRINTS" id="PR00696">
    <property type="entry name" value="RSOLVASERUVC"/>
</dbReference>
<keyword evidence="11 13" id="KW-0234">DNA repair</keyword>
<comment type="cofactor">
    <cofactor evidence="13">
        <name>Mg(2+)</name>
        <dbReference type="ChEBI" id="CHEBI:18420"/>
    </cofactor>
    <text evidence="13">Binds 2 Mg(2+) ion per subunit.</text>
</comment>
<evidence type="ECO:0000256" key="14">
    <source>
        <dbReference type="NCBIfam" id="TIGR00228"/>
    </source>
</evidence>
<keyword evidence="10 13" id="KW-0233">DNA recombination</keyword>
<feature type="active site" evidence="13">
    <location>
        <position position="7"/>
    </location>
</feature>
<evidence type="ECO:0000256" key="7">
    <source>
        <dbReference type="ARBA" id="ARBA00022801"/>
    </source>
</evidence>
<dbReference type="PANTHER" id="PTHR30194:SF3">
    <property type="entry name" value="CROSSOVER JUNCTION ENDODEOXYRIBONUCLEASE RUVC"/>
    <property type="match status" value="1"/>
</dbReference>
<dbReference type="EC" id="3.1.21.10" evidence="13 14"/>
<dbReference type="Proteomes" id="UP000516160">
    <property type="component" value="Chromosome"/>
</dbReference>
<dbReference type="Pfam" id="PF02075">
    <property type="entry name" value="RuvC"/>
    <property type="match status" value="1"/>
</dbReference>
<keyword evidence="2 13" id="KW-0963">Cytoplasm</keyword>
<evidence type="ECO:0000256" key="3">
    <source>
        <dbReference type="ARBA" id="ARBA00022722"/>
    </source>
</evidence>
<dbReference type="GO" id="GO:0005737">
    <property type="term" value="C:cytoplasm"/>
    <property type="evidence" value="ECO:0007669"/>
    <property type="project" value="UniProtKB-SubCell"/>
</dbReference>
<dbReference type="InterPro" id="IPR036397">
    <property type="entry name" value="RNaseH_sf"/>
</dbReference>
<evidence type="ECO:0000256" key="12">
    <source>
        <dbReference type="ARBA" id="ARBA00029354"/>
    </source>
</evidence>
<feature type="active site" evidence="13">
    <location>
        <position position="140"/>
    </location>
</feature>
<keyword evidence="6 13" id="KW-0227">DNA damage</keyword>
<organism evidence="15 16">
    <name type="scientific">Alkalicella caledoniensis</name>
    <dbReference type="NCBI Taxonomy" id="2731377"/>
    <lineage>
        <taxon>Bacteria</taxon>
        <taxon>Bacillati</taxon>
        <taxon>Bacillota</taxon>
        <taxon>Clostridia</taxon>
        <taxon>Eubacteriales</taxon>
        <taxon>Proteinivoracaceae</taxon>
        <taxon>Alkalicella</taxon>
    </lineage>
</organism>
<dbReference type="GO" id="GO:0003677">
    <property type="term" value="F:DNA binding"/>
    <property type="evidence" value="ECO:0007669"/>
    <property type="project" value="UniProtKB-KW"/>
</dbReference>
<keyword evidence="5 13" id="KW-0255">Endonuclease</keyword>
<dbReference type="SUPFAM" id="SSF53098">
    <property type="entry name" value="Ribonuclease H-like"/>
    <property type="match status" value="1"/>
</dbReference>
<feature type="binding site" evidence="13">
    <location>
        <position position="140"/>
    </location>
    <ligand>
        <name>Mg(2+)</name>
        <dbReference type="ChEBI" id="CHEBI:18420"/>
        <label>1</label>
    </ligand>
</feature>
<name>A0A7G9WAK8_ALKCA</name>
<gene>
    <name evidence="13 15" type="primary">ruvC</name>
    <name evidence="15" type="ORF">HYG86_13585</name>
</gene>
<dbReference type="NCBIfam" id="NF000711">
    <property type="entry name" value="PRK00039.2-1"/>
    <property type="match status" value="1"/>
</dbReference>
<dbReference type="AlphaFoldDB" id="A0A7G9WAK8"/>